<organism evidence="1">
    <name type="scientific">Arundo donax</name>
    <name type="common">Giant reed</name>
    <name type="synonym">Donax arundinaceus</name>
    <dbReference type="NCBI Taxonomy" id="35708"/>
    <lineage>
        <taxon>Eukaryota</taxon>
        <taxon>Viridiplantae</taxon>
        <taxon>Streptophyta</taxon>
        <taxon>Embryophyta</taxon>
        <taxon>Tracheophyta</taxon>
        <taxon>Spermatophyta</taxon>
        <taxon>Magnoliopsida</taxon>
        <taxon>Liliopsida</taxon>
        <taxon>Poales</taxon>
        <taxon>Poaceae</taxon>
        <taxon>PACMAD clade</taxon>
        <taxon>Arundinoideae</taxon>
        <taxon>Arundineae</taxon>
        <taxon>Arundo</taxon>
    </lineage>
</organism>
<protein>
    <submittedName>
        <fullName evidence="1">Uncharacterized protein</fullName>
    </submittedName>
</protein>
<accession>A0A0A9FZ51</accession>
<evidence type="ECO:0000313" key="1">
    <source>
        <dbReference type="EMBL" id="JAE15581.1"/>
    </source>
</evidence>
<sequence>MYKYVYFCDTIQNRLDRLTPSKLFKR</sequence>
<dbReference type="EMBL" id="GBRH01182315">
    <property type="protein sequence ID" value="JAE15581.1"/>
    <property type="molecule type" value="Transcribed_RNA"/>
</dbReference>
<reference evidence="1" key="1">
    <citation type="submission" date="2014-09" db="EMBL/GenBank/DDBJ databases">
        <authorList>
            <person name="Magalhaes I.L.F."/>
            <person name="Oliveira U."/>
            <person name="Santos F.R."/>
            <person name="Vidigal T.H.D.A."/>
            <person name="Brescovit A.D."/>
            <person name="Santos A.J."/>
        </authorList>
    </citation>
    <scope>NUCLEOTIDE SEQUENCE</scope>
    <source>
        <tissue evidence="1">Shoot tissue taken approximately 20 cm above the soil surface</tissue>
    </source>
</reference>
<reference evidence="1" key="2">
    <citation type="journal article" date="2015" name="Data Brief">
        <title>Shoot transcriptome of the giant reed, Arundo donax.</title>
        <authorList>
            <person name="Barrero R.A."/>
            <person name="Guerrero F.D."/>
            <person name="Moolhuijzen P."/>
            <person name="Goolsby J.A."/>
            <person name="Tidwell J."/>
            <person name="Bellgard S.E."/>
            <person name="Bellgard M.I."/>
        </authorList>
    </citation>
    <scope>NUCLEOTIDE SEQUENCE</scope>
    <source>
        <tissue evidence="1">Shoot tissue taken approximately 20 cm above the soil surface</tissue>
    </source>
</reference>
<proteinExistence type="predicted"/>
<name>A0A0A9FZ51_ARUDO</name>
<dbReference type="AlphaFoldDB" id="A0A0A9FZ51"/>